<dbReference type="CDD" id="cd07739">
    <property type="entry name" value="metallo-hydrolase-like_MBL-fold"/>
    <property type="match status" value="1"/>
</dbReference>
<comment type="caution">
    <text evidence="2">The sequence shown here is derived from an EMBL/GenBank/DDBJ whole genome shotgun (WGS) entry which is preliminary data.</text>
</comment>
<evidence type="ECO:0000313" key="3">
    <source>
        <dbReference type="Proteomes" id="UP000664132"/>
    </source>
</evidence>
<name>A0A8H7T222_9HELO</name>
<dbReference type="PANTHER" id="PTHR23131:SF1">
    <property type="entry name" value="DOMAIN PROTEIN, PUTATIVE (AFU_ORTHOLOGUE AFUA_3G00280)-RELATED"/>
    <property type="match status" value="1"/>
</dbReference>
<dbReference type="SUPFAM" id="SSF56281">
    <property type="entry name" value="Metallo-hydrolase/oxidoreductase"/>
    <property type="match status" value="1"/>
</dbReference>
<feature type="domain" description="Metallo-beta-lactamase" evidence="1">
    <location>
        <begin position="19"/>
        <end position="210"/>
    </location>
</feature>
<dbReference type="OrthoDB" id="536211at2759"/>
<dbReference type="PANTHER" id="PTHR23131">
    <property type="entry name" value="ENDORIBONUCLEASE LACTB2"/>
    <property type="match status" value="1"/>
</dbReference>
<dbReference type="Pfam" id="PF00753">
    <property type="entry name" value="Lactamase_B"/>
    <property type="match status" value="1"/>
</dbReference>
<gene>
    <name evidence="2" type="ORF">IFR04_016001</name>
</gene>
<dbReference type="Gene3D" id="3.60.15.10">
    <property type="entry name" value="Ribonuclease Z/Hydroxyacylglutathione hydrolase-like"/>
    <property type="match status" value="1"/>
</dbReference>
<reference evidence="2" key="1">
    <citation type="submission" date="2021-02" db="EMBL/GenBank/DDBJ databases">
        <title>Genome sequence Cadophora malorum strain M34.</title>
        <authorList>
            <person name="Stefanovic E."/>
            <person name="Vu D."/>
            <person name="Scully C."/>
            <person name="Dijksterhuis J."/>
            <person name="Roader J."/>
            <person name="Houbraken J."/>
        </authorList>
    </citation>
    <scope>NUCLEOTIDE SEQUENCE</scope>
    <source>
        <strain evidence="2">M34</strain>
    </source>
</reference>
<dbReference type="InterPro" id="IPR050662">
    <property type="entry name" value="Sec-metab_biosynth-thioest"/>
</dbReference>
<dbReference type="InterPro" id="IPR036866">
    <property type="entry name" value="RibonucZ/Hydroxyglut_hydro"/>
</dbReference>
<dbReference type="EMBL" id="JAFJYH010000570">
    <property type="protein sequence ID" value="KAG4410868.1"/>
    <property type="molecule type" value="Genomic_DNA"/>
</dbReference>
<dbReference type="SMART" id="SM00849">
    <property type="entry name" value="Lactamase_B"/>
    <property type="match status" value="1"/>
</dbReference>
<sequence>MAPQPLQTHIHSSSEKGLSSVTTLIVGAKSAILIDPPFLIPDANSVVSWISKTTDIPLKAVFVTHHHPDHYFSANPILSAHPGAKFYAAPYVRAGIDREYDEKVKFWPTIYGKDVPSDPRKPDPYPYSFILLEGNESSPIMLLGPVQGDSVDHTLFWLPSEKTIIVGDAMYGRSTHIWAEEIETPQILHAWQSTLNLVESLHPSKIIVGHLEQDWRLDTAADLAHNKKYLSLFQDKIQNAEKKPPVKEIYDTFKDAFPQADKNLEFFLGHLSNQFGEGGQVWEENRHHEVGKRTREVLEGFVL</sequence>
<evidence type="ECO:0000259" key="1">
    <source>
        <dbReference type="SMART" id="SM00849"/>
    </source>
</evidence>
<protein>
    <recommendedName>
        <fullName evidence="1">Metallo-beta-lactamase domain-containing protein</fullName>
    </recommendedName>
</protein>
<dbReference type="Proteomes" id="UP000664132">
    <property type="component" value="Unassembled WGS sequence"/>
</dbReference>
<organism evidence="2 3">
    <name type="scientific">Cadophora malorum</name>
    <dbReference type="NCBI Taxonomy" id="108018"/>
    <lineage>
        <taxon>Eukaryota</taxon>
        <taxon>Fungi</taxon>
        <taxon>Dikarya</taxon>
        <taxon>Ascomycota</taxon>
        <taxon>Pezizomycotina</taxon>
        <taxon>Leotiomycetes</taxon>
        <taxon>Helotiales</taxon>
        <taxon>Ploettnerulaceae</taxon>
        <taxon>Cadophora</taxon>
    </lineage>
</organism>
<dbReference type="GO" id="GO:0044550">
    <property type="term" value="P:secondary metabolite biosynthetic process"/>
    <property type="evidence" value="ECO:0007669"/>
    <property type="project" value="TreeGrafter"/>
</dbReference>
<evidence type="ECO:0000313" key="2">
    <source>
        <dbReference type="EMBL" id="KAG4410868.1"/>
    </source>
</evidence>
<accession>A0A8H7T222</accession>
<keyword evidence="3" id="KW-1185">Reference proteome</keyword>
<dbReference type="InterPro" id="IPR001279">
    <property type="entry name" value="Metallo-B-lactamas"/>
</dbReference>
<proteinExistence type="predicted"/>
<dbReference type="AlphaFoldDB" id="A0A8H7T222"/>